<feature type="transmembrane region" description="Helical" evidence="5">
    <location>
        <begin position="388"/>
        <end position="407"/>
    </location>
</feature>
<feature type="transmembrane region" description="Helical" evidence="5">
    <location>
        <begin position="136"/>
        <end position="155"/>
    </location>
</feature>
<keyword evidence="4 5" id="KW-0472">Membrane</keyword>
<organism evidence="7 8">
    <name type="scientific">Streptomyces afghaniensis 772</name>
    <dbReference type="NCBI Taxonomy" id="1283301"/>
    <lineage>
        <taxon>Bacteria</taxon>
        <taxon>Bacillati</taxon>
        <taxon>Actinomycetota</taxon>
        <taxon>Actinomycetes</taxon>
        <taxon>Kitasatosporales</taxon>
        <taxon>Streptomycetaceae</taxon>
        <taxon>Streptomyces</taxon>
    </lineage>
</organism>
<dbReference type="PANTHER" id="PTHR11360:SF284">
    <property type="entry name" value="EG:103B4.3 PROTEIN-RELATED"/>
    <property type="match status" value="1"/>
</dbReference>
<dbReference type="InterPro" id="IPR050327">
    <property type="entry name" value="Proton-linked_MCT"/>
</dbReference>
<dbReference type="CDD" id="cd17355">
    <property type="entry name" value="MFS_YcxA_like"/>
    <property type="match status" value="1"/>
</dbReference>
<feature type="transmembrane region" description="Helical" evidence="5">
    <location>
        <begin position="330"/>
        <end position="349"/>
    </location>
</feature>
<comment type="subcellular location">
    <subcellularLocation>
        <location evidence="1">Cell membrane</location>
        <topology evidence="1">Multi-pass membrane protein</topology>
    </subcellularLocation>
</comment>
<feature type="transmembrane region" description="Helical" evidence="5">
    <location>
        <begin position="195"/>
        <end position="217"/>
    </location>
</feature>
<accession>S4N084</accession>
<name>S4N084_9ACTN</name>
<feature type="transmembrane region" description="Helical" evidence="5">
    <location>
        <begin position="261"/>
        <end position="279"/>
    </location>
</feature>
<keyword evidence="3 5" id="KW-1133">Transmembrane helix</keyword>
<evidence type="ECO:0000256" key="3">
    <source>
        <dbReference type="ARBA" id="ARBA00022989"/>
    </source>
</evidence>
<feature type="transmembrane region" description="Helical" evidence="5">
    <location>
        <begin position="108"/>
        <end position="130"/>
    </location>
</feature>
<sequence length="449" mass="47754">MEPVAGRKLYVVTQTSEAAAVARQPPKPGRGSRIRVHRAWFVAAVTFVTIIGAAAFRSVPGLLIDPLHDEFDWSRGTIGAAVSVNLALYGLTAPFAAALMDRFGIRRVVAVALTVIALGSGLTVWMTAAWQLMLCWGLLVGLGSGSMALAFAATVTNRWFTERRGLVSGILTAASASGQLIFLPLLSWIVERHDWRPAAVTVALAALAVVPFVWLLLRDHPADVGQKPYGATEFVPKPAPVPGAARRAVTVLFSAARTGPFWLLAGTFAICGASTNGLIQTHFVPAAHDHGMPLTTAASLLAVIGVFDVVGTIASGWFTDRFEARRLLAVYYSLRGVSLLFLPLLLVTPSVQPPMIFFIVFYGLDWVATVPPTLALCREQYGEDSAIVFGWVLASHQVGAALVAFLGGVARDTFGSYDVVWYASGALCAVAALMALVIRRRGAGVEAMA</sequence>
<feature type="transmembrane region" description="Helical" evidence="5">
    <location>
        <begin position="167"/>
        <end position="189"/>
    </location>
</feature>
<dbReference type="InterPro" id="IPR036259">
    <property type="entry name" value="MFS_trans_sf"/>
</dbReference>
<dbReference type="Pfam" id="PF07690">
    <property type="entry name" value="MFS_1"/>
    <property type="match status" value="1"/>
</dbReference>
<feature type="transmembrane region" description="Helical" evidence="5">
    <location>
        <begin position="419"/>
        <end position="438"/>
    </location>
</feature>
<feature type="domain" description="Major facilitator superfamily (MFS) profile" evidence="6">
    <location>
        <begin position="41"/>
        <end position="443"/>
    </location>
</feature>
<evidence type="ECO:0000256" key="5">
    <source>
        <dbReference type="SAM" id="Phobius"/>
    </source>
</evidence>
<dbReference type="AlphaFoldDB" id="S4N084"/>
<dbReference type="Gene3D" id="1.20.1250.20">
    <property type="entry name" value="MFS general substrate transporter like domains"/>
    <property type="match status" value="2"/>
</dbReference>
<feature type="transmembrane region" description="Helical" evidence="5">
    <location>
        <begin position="39"/>
        <end position="56"/>
    </location>
</feature>
<protein>
    <submittedName>
        <fullName evidence="7">Putative MFS-type transporter YbfB</fullName>
    </submittedName>
</protein>
<dbReference type="PROSITE" id="PS50850">
    <property type="entry name" value="MFS"/>
    <property type="match status" value="1"/>
</dbReference>
<proteinExistence type="predicted"/>
<dbReference type="GO" id="GO:0005886">
    <property type="term" value="C:plasma membrane"/>
    <property type="evidence" value="ECO:0007669"/>
    <property type="project" value="UniProtKB-SubCell"/>
</dbReference>
<dbReference type="HOGENOM" id="CLU_001265_59_9_11"/>
<evidence type="ECO:0000313" key="7">
    <source>
        <dbReference type="EMBL" id="EPJ39732.1"/>
    </source>
</evidence>
<keyword evidence="8" id="KW-1185">Reference proteome</keyword>
<dbReference type="InterPro" id="IPR011701">
    <property type="entry name" value="MFS"/>
</dbReference>
<evidence type="ECO:0000256" key="2">
    <source>
        <dbReference type="ARBA" id="ARBA00022692"/>
    </source>
</evidence>
<dbReference type="PANTHER" id="PTHR11360">
    <property type="entry name" value="MONOCARBOXYLATE TRANSPORTER"/>
    <property type="match status" value="1"/>
</dbReference>
<dbReference type="Proteomes" id="UP000015001">
    <property type="component" value="Unassembled WGS sequence"/>
</dbReference>
<dbReference type="SUPFAM" id="SSF103473">
    <property type="entry name" value="MFS general substrate transporter"/>
    <property type="match status" value="1"/>
</dbReference>
<gene>
    <name evidence="7" type="ORF">STAFG_3225</name>
</gene>
<evidence type="ECO:0000313" key="8">
    <source>
        <dbReference type="Proteomes" id="UP000015001"/>
    </source>
</evidence>
<evidence type="ECO:0000259" key="6">
    <source>
        <dbReference type="PROSITE" id="PS50850"/>
    </source>
</evidence>
<dbReference type="PATRIC" id="fig|1283301.3.peg.3197"/>
<feature type="transmembrane region" description="Helical" evidence="5">
    <location>
        <begin position="299"/>
        <end position="318"/>
    </location>
</feature>
<comment type="caution">
    <text evidence="7">The sequence shown here is derived from an EMBL/GenBank/DDBJ whole genome shotgun (WGS) entry which is preliminary data.</text>
</comment>
<keyword evidence="2 5" id="KW-0812">Transmembrane</keyword>
<dbReference type="InterPro" id="IPR020846">
    <property type="entry name" value="MFS_dom"/>
</dbReference>
<reference evidence="7 8" key="1">
    <citation type="submission" date="2013-02" db="EMBL/GenBank/DDBJ databases">
        <title>Draft Genome Sequence of Streptomyces afghaniensis, Which Produces Compounds of the Julimycin B-Complex.</title>
        <authorList>
            <person name="Gruening B.A."/>
            <person name="Praeg A."/>
            <person name="Erxleben A."/>
            <person name="Guenther S."/>
            <person name="Fiedler H.-P."/>
            <person name="Goodfellow M."/>
            <person name="Mueller M."/>
        </authorList>
    </citation>
    <scope>NUCLEOTIDE SEQUENCE [LARGE SCALE GENOMIC DNA]</scope>
    <source>
        <strain evidence="7 8">772</strain>
    </source>
</reference>
<dbReference type="GO" id="GO:0022857">
    <property type="term" value="F:transmembrane transporter activity"/>
    <property type="evidence" value="ECO:0007669"/>
    <property type="project" value="InterPro"/>
</dbReference>
<dbReference type="EMBL" id="AOPY01001408">
    <property type="protein sequence ID" value="EPJ39732.1"/>
    <property type="molecule type" value="Genomic_DNA"/>
</dbReference>
<feature type="transmembrane region" description="Helical" evidence="5">
    <location>
        <begin position="76"/>
        <end position="96"/>
    </location>
</feature>
<evidence type="ECO:0000256" key="1">
    <source>
        <dbReference type="ARBA" id="ARBA00004651"/>
    </source>
</evidence>
<feature type="transmembrane region" description="Helical" evidence="5">
    <location>
        <begin position="355"/>
        <end position="376"/>
    </location>
</feature>
<evidence type="ECO:0000256" key="4">
    <source>
        <dbReference type="ARBA" id="ARBA00023136"/>
    </source>
</evidence>